<reference evidence="3" key="1">
    <citation type="submission" date="2015-09" db="EMBL/GenBank/DDBJ databases">
        <authorList>
            <person name="Daims H."/>
        </authorList>
    </citation>
    <scope>NUCLEOTIDE SEQUENCE [LARGE SCALE GENOMIC DNA]</scope>
</reference>
<proteinExistence type="predicted"/>
<dbReference type="AlphaFoldDB" id="A0A0S4KQ95"/>
<dbReference type="OrthoDB" id="9789781at2"/>
<dbReference type="EMBL" id="LN885086">
    <property type="protein sequence ID" value="CUQ65935.1"/>
    <property type="molecule type" value="Genomic_DNA"/>
</dbReference>
<dbReference type="InterPro" id="IPR025159">
    <property type="entry name" value="AbiEi_N"/>
</dbReference>
<dbReference type="Pfam" id="PF13338">
    <property type="entry name" value="AbiEi_4"/>
    <property type="match status" value="1"/>
</dbReference>
<protein>
    <submittedName>
        <fullName evidence="2">Transcriptional regulator-like protein</fullName>
    </submittedName>
</protein>
<dbReference type="RefSeq" id="WP_062483640.1">
    <property type="nucleotide sequence ID" value="NZ_LN885086.1"/>
</dbReference>
<evidence type="ECO:0000313" key="3">
    <source>
        <dbReference type="Proteomes" id="UP000066284"/>
    </source>
</evidence>
<dbReference type="STRING" id="1715989.NITINOP_0960"/>
<dbReference type="KEGG" id="nio:NITINOP_0960"/>
<gene>
    <name evidence="2" type="ORF">NITINOP_0960</name>
</gene>
<organism evidence="2 3">
    <name type="scientific">Candidatus Nitrospira inopinata</name>
    <dbReference type="NCBI Taxonomy" id="1715989"/>
    <lineage>
        <taxon>Bacteria</taxon>
        <taxon>Pseudomonadati</taxon>
        <taxon>Nitrospirota</taxon>
        <taxon>Nitrospiria</taxon>
        <taxon>Nitrospirales</taxon>
        <taxon>Nitrospiraceae</taxon>
        <taxon>Nitrospira</taxon>
    </lineage>
</organism>
<keyword evidence="3" id="KW-1185">Reference proteome</keyword>
<name>A0A0S4KQ95_9BACT</name>
<feature type="domain" description="AbiEi antitoxin N-terminal" evidence="1">
    <location>
        <begin position="11"/>
        <end position="58"/>
    </location>
</feature>
<sequence>MATKSNKSKTQQVLDIARQLKVIRTRDLTHRGIPPVYLRRLYQRGLLQQFSRGLYVLPEGDQTEHHHLAQACKRIPQGVVCLLSALRFHGLTTQAPFEIWLAIDQKSRAPKKAHPPLRIVRMSGTTLKSGVEQHNIENVPVRVFSQAKTVADCFKFRNKIGLDVALEALRDYRRKHRGGMDELWRYAKICRVTAVMRPYLEATA</sequence>
<evidence type="ECO:0000259" key="1">
    <source>
        <dbReference type="Pfam" id="PF13338"/>
    </source>
</evidence>
<accession>A0A0S4KQ95</accession>
<evidence type="ECO:0000313" key="2">
    <source>
        <dbReference type="EMBL" id="CUQ65935.1"/>
    </source>
</evidence>
<dbReference type="Proteomes" id="UP000066284">
    <property type="component" value="Chromosome 1"/>
</dbReference>